<dbReference type="GO" id="GO:0005524">
    <property type="term" value="F:ATP binding"/>
    <property type="evidence" value="ECO:0007669"/>
    <property type="project" value="UniProtKB-KW"/>
</dbReference>
<evidence type="ECO:0000313" key="10">
    <source>
        <dbReference type="Proteomes" id="UP000831181"/>
    </source>
</evidence>
<evidence type="ECO:0000256" key="1">
    <source>
        <dbReference type="ARBA" id="ARBA00009104"/>
    </source>
</evidence>
<dbReference type="Proteomes" id="UP000831181">
    <property type="component" value="Chromosome"/>
</dbReference>
<accession>A0A976X5Q9</accession>
<name>A0A976X5Q9_9LACO</name>
<evidence type="ECO:0000313" key="9">
    <source>
        <dbReference type="EMBL" id="UQS86909.1"/>
    </source>
</evidence>
<dbReference type="SUPFAM" id="SSF52540">
    <property type="entry name" value="P-loop containing nucleoside triphosphate hydrolases"/>
    <property type="match status" value="1"/>
</dbReference>
<evidence type="ECO:0000256" key="3">
    <source>
        <dbReference type="ARBA" id="ARBA00022649"/>
    </source>
</evidence>
<keyword evidence="3" id="KW-1277">Toxin-antitoxin system</keyword>
<dbReference type="PANTHER" id="PTHR39206">
    <property type="entry name" value="SLL8004 PROTEIN"/>
    <property type="match status" value="1"/>
</dbReference>
<dbReference type="InterPro" id="IPR027417">
    <property type="entry name" value="P-loop_NTPase"/>
</dbReference>
<dbReference type="PANTHER" id="PTHR39206:SF1">
    <property type="entry name" value="SLL8004 PROTEIN"/>
    <property type="match status" value="1"/>
</dbReference>
<evidence type="ECO:0000256" key="2">
    <source>
        <dbReference type="ARBA" id="ARBA00011963"/>
    </source>
</evidence>
<keyword evidence="4" id="KW-0547">Nucleotide-binding</keyword>
<evidence type="ECO:0000256" key="5">
    <source>
        <dbReference type="ARBA" id="ARBA00022840"/>
    </source>
</evidence>
<dbReference type="AlphaFoldDB" id="A0A976X5Q9"/>
<evidence type="ECO:0000256" key="7">
    <source>
        <dbReference type="ARBA" id="ARBA00048178"/>
    </source>
</evidence>
<proteinExistence type="inferred from homology"/>
<evidence type="ECO:0000256" key="4">
    <source>
        <dbReference type="ARBA" id="ARBA00022741"/>
    </source>
</evidence>
<evidence type="ECO:0000256" key="6">
    <source>
        <dbReference type="ARBA" id="ARBA00032897"/>
    </source>
</evidence>
<organism evidence="9 10">
    <name type="scientific">Nicoliella spurrieriana</name>
    <dbReference type="NCBI Taxonomy" id="2925830"/>
    <lineage>
        <taxon>Bacteria</taxon>
        <taxon>Bacillati</taxon>
        <taxon>Bacillota</taxon>
        <taxon>Bacilli</taxon>
        <taxon>Lactobacillales</taxon>
        <taxon>Lactobacillaceae</taxon>
        <taxon>Nicoliella</taxon>
    </lineage>
</organism>
<dbReference type="EC" id="2.7.1.176" evidence="2"/>
<dbReference type="InterPro" id="IPR010488">
    <property type="entry name" value="Zeta_toxin_domain"/>
</dbReference>
<sequence>MNKPRYIIVAGINGAGKSKLYQIQPFLFNNTKRLNADEILQKMHGDWRNPKDNRRAMKIEVRELHQALSNGHSIHIETTLAGAGKTHRNLINEAHNNFFDVTLLYVTVNNAQTSIDRVKQRVIKGGHGIENDIIIKRYEQSNHNLSSIAKMADHVYIYDNTEKF</sequence>
<comment type="catalytic activity">
    <reaction evidence="7">
        <text>UDP-N-acetyl-alpha-D-glucosamine + ATP = UDP-N-acetyl-alpha-D-glucosamine 3'-phosphate + ADP + H(+)</text>
        <dbReference type="Rhea" id="RHEA:32671"/>
        <dbReference type="ChEBI" id="CHEBI:15378"/>
        <dbReference type="ChEBI" id="CHEBI:30616"/>
        <dbReference type="ChEBI" id="CHEBI:57705"/>
        <dbReference type="ChEBI" id="CHEBI:64353"/>
        <dbReference type="ChEBI" id="CHEBI:456216"/>
        <dbReference type="EC" id="2.7.1.176"/>
    </reaction>
</comment>
<keyword evidence="10" id="KW-1185">Reference proteome</keyword>
<dbReference type="Gene3D" id="3.40.50.300">
    <property type="entry name" value="P-loop containing nucleotide triphosphate hydrolases"/>
    <property type="match status" value="1"/>
</dbReference>
<protein>
    <recommendedName>
        <fullName evidence="6">UDP-N-acetylglucosamine kinase</fullName>
        <ecNumber evidence="2">2.7.1.176</ecNumber>
    </recommendedName>
    <alternativeName>
        <fullName evidence="6">UDP-N-acetylglucosamine kinase</fullName>
    </alternativeName>
</protein>
<dbReference type="KEGG" id="lbe:MOO44_08610"/>
<evidence type="ECO:0000259" key="8">
    <source>
        <dbReference type="Pfam" id="PF06414"/>
    </source>
</evidence>
<dbReference type="EMBL" id="CP093361">
    <property type="protein sequence ID" value="UQS86909.1"/>
    <property type="molecule type" value="Genomic_DNA"/>
</dbReference>
<feature type="domain" description="Zeta toxin" evidence="8">
    <location>
        <begin position="3"/>
        <end position="162"/>
    </location>
</feature>
<keyword evidence="5" id="KW-0067">ATP-binding</keyword>
<dbReference type="RefSeq" id="WP_260116709.1">
    <property type="nucleotide sequence ID" value="NZ_CP093361.1"/>
</dbReference>
<dbReference type="GO" id="GO:0016301">
    <property type="term" value="F:kinase activity"/>
    <property type="evidence" value="ECO:0007669"/>
    <property type="project" value="InterPro"/>
</dbReference>
<gene>
    <name evidence="9" type="ORF">MOO44_08610</name>
</gene>
<reference evidence="9" key="1">
    <citation type="journal article" date="2022" name="Int. J. Syst. Evol. Microbiol.">
        <title>Apilactobacillus apisilvae sp. nov., Nicolia spurrieriana gen. nov. sp. nov., Bombilactobacillus folatiphilus sp. nov. and Bombilactobacillus thymidiniphilus sp. nov., four new lactic acid bacterial isolates from stingless bees Tetragonula carbonaria and Austroplebeia australis.</title>
        <authorList>
            <person name="Oliphant S.A."/>
            <person name="Watson-Haigh N.S."/>
            <person name="Sumby K.M."/>
            <person name="Gardner J."/>
            <person name="Groom S."/>
            <person name="Jiranek V."/>
        </authorList>
    </citation>
    <scope>NUCLEOTIDE SEQUENCE</scope>
    <source>
        <strain evidence="9">SGEP1_A5</strain>
    </source>
</reference>
<comment type="similarity">
    <text evidence="1">Belongs to the zeta toxin family.</text>
</comment>
<dbReference type="Pfam" id="PF06414">
    <property type="entry name" value="Zeta_toxin"/>
    <property type="match status" value="1"/>
</dbReference>